<dbReference type="SUPFAM" id="SSF51735">
    <property type="entry name" value="NAD(P)-binding Rossmann-fold domains"/>
    <property type="match status" value="1"/>
</dbReference>
<dbReference type="OrthoDB" id="446809at2759"/>
<evidence type="ECO:0000313" key="6">
    <source>
        <dbReference type="EMBL" id="OLP99488.1"/>
    </source>
</evidence>
<evidence type="ECO:0000256" key="3">
    <source>
        <dbReference type="SAM" id="MobiDB-lite"/>
    </source>
</evidence>
<dbReference type="Pfam" id="PF01408">
    <property type="entry name" value="GFO_IDH_MocA"/>
    <property type="match status" value="1"/>
</dbReference>
<accession>A0A1Q9DWI1</accession>
<feature type="region of interest" description="Disordered" evidence="3">
    <location>
        <begin position="22"/>
        <end position="83"/>
    </location>
</feature>
<protein>
    <submittedName>
        <fullName evidence="6">1,5-anhydro-D-fructose reductase</fullName>
    </submittedName>
</protein>
<feature type="domain" description="GFO/IDH/MocA-like oxidoreductase" evidence="5">
    <location>
        <begin position="469"/>
        <end position="577"/>
    </location>
</feature>
<comment type="caution">
    <text evidence="6">The sequence shown here is derived from an EMBL/GenBank/DDBJ whole genome shotgun (WGS) entry which is preliminary data.</text>
</comment>
<proteinExistence type="inferred from homology"/>
<feature type="compositionally biased region" description="Basic and acidic residues" evidence="3">
    <location>
        <begin position="25"/>
        <end position="43"/>
    </location>
</feature>
<keyword evidence="7" id="KW-1185">Reference proteome</keyword>
<dbReference type="InterPro" id="IPR000683">
    <property type="entry name" value="Gfo/Idh/MocA-like_OxRdtase_N"/>
</dbReference>
<feature type="domain" description="Gfo/Idh/MocA-like oxidoreductase N-terminal" evidence="4">
    <location>
        <begin position="341"/>
        <end position="460"/>
    </location>
</feature>
<sequence>MASCWRFEEQVQLRAEARLWWPDQAGREERPLEAGEEAVREQCDSGSQAAPATASEEVSLDPSAHLAAEDPSRVDGDTPPVGVPVVLDPLPGQFQSHQATRADFERALNAFKVLPDVDVGGRRLRRSEQRKVSGRVFGAPSGTGPQAATGDLPDQRRLRKPTKLSHSSESNLEDKLGRREFFDIFTWADKYAQLIGRPDVRPHAQQRSLLDGIESHLLLAEKEGDIEDLSTSASDCDGKLESIKESPAVPSLQVRRMLQSLLPARSSLDIPLEMVARLEHLVELADRVESKKRLRSRLVREQTPLSGVSLEPEPLLLEVKVRGFSSSVVTSLLLRAMATVGWGIIGCGDVTEVKSGPAFQRARGAELVAVMRRDAEKAKDYAKRHGVPKWYTSVEDLLADPKVTAVYIATPPGSRLQIAKQVAASGKPCYLEKPMARNVTESLQVAEPFKKAGTPLFVAYYRRAYPRFIRLRELLTSSRLGTVTGVHYRLQKPPATGQGWRFDVASSGGGLFVDIGSHVLDLLDFLVGPLRNLRGVASRASGAKMTMPEDGVVLSFECAEDAIGSASWNFRAPESCDLLEILTATAKVSLPDLMNGSRISVAYADGTAAETWDIPPPAPAVQEPLIQSVTDAILAKSPELCPSTMDSALRAARNIDDALGSFYNGRGDAFWERPETWTVNKRPRPE</sequence>
<evidence type="ECO:0000313" key="7">
    <source>
        <dbReference type="Proteomes" id="UP000186817"/>
    </source>
</evidence>
<evidence type="ECO:0000256" key="2">
    <source>
        <dbReference type="ARBA" id="ARBA00023002"/>
    </source>
</evidence>
<dbReference type="GO" id="GO:0000166">
    <property type="term" value="F:nucleotide binding"/>
    <property type="evidence" value="ECO:0007669"/>
    <property type="project" value="InterPro"/>
</dbReference>
<evidence type="ECO:0000259" key="4">
    <source>
        <dbReference type="Pfam" id="PF01408"/>
    </source>
</evidence>
<dbReference type="PANTHER" id="PTHR43818:SF11">
    <property type="entry name" value="BCDNA.GH03377"/>
    <property type="match status" value="1"/>
</dbReference>
<dbReference type="Gene3D" id="3.40.50.720">
    <property type="entry name" value="NAD(P)-binding Rossmann-like Domain"/>
    <property type="match status" value="1"/>
</dbReference>
<dbReference type="InterPro" id="IPR050463">
    <property type="entry name" value="Gfo/Idh/MocA_oxidrdct_glycsds"/>
</dbReference>
<keyword evidence="2" id="KW-0560">Oxidoreductase</keyword>
<dbReference type="EMBL" id="LSRX01000360">
    <property type="protein sequence ID" value="OLP99488.1"/>
    <property type="molecule type" value="Genomic_DNA"/>
</dbReference>
<dbReference type="SUPFAM" id="SSF55347">
    <property type="entry name" value="Glyceraldehyde-3-phosphate dehydrogenase-like, C-terminal domain"/>
    <property type="match status" value="1"/>
</dbReference>
<reference evidence="6 7" key="1">
    <citation type="submission" date="2016-02" db="EMBL/GenBank/DDBJ databases">
        <title>Genome analysis of coral dinoflagellate symbionts highlights evolutionary adaptations to a symbiotic lifestyle.</title>
        <authorList>
            <person name="Aranda M."/>
            <person name="Li Y."/>
            <person name="Liew Y.J."/>
            <person name="Baumgarten S."/>
            <person name="Simakov O."/>
            <person name="Wilson M."/>
            <person name="Piel J."/>
            <person name="Ashoor H."/>
            <person name="Bougouffa S."/>
            <person name="Bajic V.B."/>
            <person name="Ryu T."/>
            <person name="Ravasi T."/>
            <person name="Bayer T."/>
            <person name="Micklem G."/>
            <person name="Kim H."/>
            <person name="Bhak J."/>
            <person name="Lajeunesse T.C."/>
            <person name="Voolstra C.R."/>
        </authorList>
    </citation>
    <scope>NUCLEOTIDE SEQUENCE [LARGE SCALE GENOMIC DNA]</scope>
    <source>
        <strain evidence="6 7">CCMP2467</strain>
    </source>
</reference>
<dbReference type="InterPro" id="IPR036291">
    <property type="entry name" value="NAD(P)-bd_dom_sf"/>
</dbReference>
<comment type="similarity">
    <text evidence="1">Belongs to the Gfo/Idh/MocA family.</text>
</comment>
<dbReference type="InterPro" id="IPR055170">
    <property type="entry name" value="GFO_IDH_MocA-like_dom"/>
</dbReference>
<evidence type="ECO:0000259" key="5">
    <source>
        <dbReference type="Pfam" id="PF22725"/>
    </source>
</evidence>
<dbReference type="AlphaFoldDB" id="A0A1Q9DWI1"/>
<dbReference type="Pfam" id="PF22725">
    <property type="entry name" value="GFO_IDH_MocA_C3"/>
    <property type="match status" value="1"/>
</dbReference>
<organism evidence="6 7">
    <name type="scientific">Symbiodinium microadriaticum</name>
    <name type="common">Dinoflagellate</name>
    <name type="synonym">Zooxanthella microadriatica</name>
    <dbReference type="NCBI Taxonomy" id="2951"/>
    <lineage>
        <taxon>Eukaryota</taxon>
        <taxon>Sar</taxon>
        <taxon>Alveolata</taxon>
        <taxon>Dinophyceae</taxon>
        <taxon>Suessiales</taxon>
        <taxon>Symbiodiniaceae</taxon>
        <taxon>Symbiodinium</taxon>
    </lineage>
</organism>
<dbReference type="Gene3D" id="3.30.360.10">
    <property type="entry name" value="Dihydrodipicolinate Reductase, domain 2"/>
    <property type="match status" value="1"/>
</dbReference>
<evidence type="ECO:0000256" key="1">
    <source>
        <dbReference type="ARBA" id="ARBA00010928"/>
    </source>
</evidence>
<feature type="compositionally biased region" description="Basic and acidic residues" evidence="3">
    <location>
        <begin position="67"/>
        <end position="76"/>
    </location>
</feature>
<dbReference type="Proteomes" id="UP000186817">
    <property type="component" value="Unassembled WGS sequence"/>
</dbReference>
<feature type="region of interest" description="Disordered" evidence="3">
    <location>
        <begin position="128"/>
        <end position="171"/>
    </location>
</feature>
<name>A0A1Q9DWI1_SYMMI</name>
<dbReference type="PANTHER" id="PTHR43818">
    <property type="entry name" value="BCDNA.GH03377"/>
    <property type="match status" value="1"/>
</dbReference>
<dbReference type="GO" id="GO:0016491">
    <property type="term" value="F:oxidoreductase activity"/>
    <property type="evidence" value="ECO:0007669"/>
    <property type="project" value="UniProtKB-KW"/>
</dbReference>
<gene>
    <name evidence="6" type="primary">afr</name>
    <name evidence="6" type="ORF">AK812_SmicGene17947</name>
</gene>